<organism evidence="2 3">
    <name type="scientific">Glaciecola petra</name>
    <dbReference type="NCBI Taxonomy" id="3075602"/>
    <lineage>
        <taxon>Bacteria</taxon>
        <taxon>Pseudomonadati</taxon>
        <taxon>Pseudomonadota</taxon>
        <taxon>Gammaproteobacteria</taxon>
        <taxon>Alteromonadales</taxon>
        <taxon>Alteromonadaceae</taxon>
        <taxon>Glaciecola</taxon>
    </lineage>
</organism>
<keyword evidence="1" id="KW-0472">Membrane</keyword>
<evidence type="ECO:0000313" key="2">
    <source>
        <dbReference type="EMBL" id="MDT0596149.1"/>
    </source>
</evidence>
<evidence type="ECO:0000313" key="3">
    <source>
        <dbReference type="Proteomes" id="UP001253545"/>
    </source>
</evidence>
<dbReference type="Proteomes" id="UP001253545">
    <property type="component" value="Unassembled WGS sequence"/>
</dbReference>
<keyword evidence="1" id="KW-1133">Transmembrane helix</keyword>
<evidence type="ECO:0000256" key="1">
    <source>
        <dbReference type="SAM" id="Phobius"/>
    </source>
</evidence>
<protein>
    <submittedName>
        <fullName evidence="2">Uncharacterized protein</fullName>
    </submittedName>
</protein>
<keyword evidence="1" id="KW-0812">Transmembrane</keyword>
<feature type="transmembrane region" description="Helical" evidence="1">
    <location>
        <begin position="61"/>
        <end position="79"/>
    </location>
</feature>
<dbReference type="EMBL" id="JAVRHX010000005">
    <property type="protein sequence ID" value="MDT0596149.1"/>
    <property type="molecule type" value="Genomic_DNA"/>
</dbReference>
<dbReference type="RefSeq" id="WP_311369673.1">
    <property type="nucleotide sequence ID" value="NZ_JAVRHX010000005.1"/>
</dbReference>
<sequence>MRKSNTLSKTEKLDAGLEGFEREKLPSRDLWQGIEFEISKPTMGDNNASSSKVIKFTNKPMYGLAASFALVAMVGYFSFQTGVSTSGQDLAEALSAQHQLQKNELIASFEGQQSATQNWQEQISELDEAALAIKKALAEEPNNAALLNMLKKVHEQQISLIEQVHKPAWQQI</sequence>
<accession>A0ABU2ZX40</accession>
<keyword evidence="3" id="KW-1185">Reference proteome</keyword>
<gene>
    <name evidence="2" type="ORF">RM552_14945</name>
</gene>
<reference evidence="2 3" key="1">
    <citation type="submission" date="2023-09" db="EMBL/GenBank/DDBJ databases">
        <authorList>
            <person name="Rey-Velasco X."/>
        </authorList>
    </citation>
    <scope>NUCLEOTIDE SEQUENCE [LARGE SCALE GENOMIC DNA]</scope>
    <source>
        <strain evidence="2 3">P117</strain>
    </source>
</reference>
<comment type="caution">
    <text evidence="2">The sequence shown here is derived from an EMBL/GenBank/DDBJ whole genome shotgun (WGS) entry which is preliminary data.</text>
</comment>
<name>A0ABU2ZX40_9ALTE</name>
<proteinExistence type="predicted"/>